<sequence>MSSIKVSRKDLYASESEPETEEQTAYSYVPDLVFEEVADVETNRQDEDNTEGKSQKDDEHIDAAEADEEFEFNLFAEEPAKVVIVPDEPAALLPSAPDQVQEGVIYVEMHRPDSYYFASYSDSQKAQFESAAVSGTDILDLQGQPQPRFLGAVRGPKVIDFSEVIAQAKRDHQRMRNRKRPGKKGRQIRKERYAAQKEQRKQMQRQRSKQPRSFSNNSKAGATGGYKRPASTGGHPRKVKKTQT</sequence>
<dbReference type="EMBL" id="CCBN010000021">
    <property type="protein sequence ID" value="CDO57421.1"/>
    <property type="molecule type" value="Genomic_DNA"/>
</dbReference>
<feature type="compositionally biased region" description="Basic residues" evidence="1">
    <location>
        <begin position="235"/>
        <end position="244"/>
    </location>
</feature>
<name>A0A0J9XK52_GEOCN</name>
<proteinExistence type="predicted"/>
<reference evidence="2" key="1">
    <citation type="submission" date="2014-03" db="EMBL/GenBank/DDBJ databases">
        <authorList>
            <person name="Casaregola S."/>
        </authorList>
    </citation>
    <scope>NUCLEOTIDE SEQUENCE [LARGE SCALE GENOMIC DNA]</scope>
    <source>
        <strain evidence="2">CLIB 918</strain>
    </source>
</reference>
<organism evidence="2 3">
    <name type="scientific">Geotrichum candidum</name>
    <name type="common">Oospora lactis</name>
    <name type="synonym">Dipodascus geotrichum</name>
    <dbReference type="NCBI Taxonomy" id="1173061"/>
    <lineage>
        <taxon>Eukaryota</taxon>
        <taxon>Fungi</taxon>
        <taxon>Dikarya</taxon>
        <taxon>Ascomycota</taxon>
        <taxon>Saccharomycotina</taxon>
        <taxon>Dipodascomycetes</taxon>
        <taxon>Dipodascales</taxon>
        <taxon>Dipodascaceae</taxon>
        <taxon>Geotrichum</taxon>
    </lineage>
</organism>
<evidence type="ECO:0000256" key="1">
    <source>
        <dbReference type="SAM" id="MobiDB-lite"/>
    </source>
</evidence>
<dbReference type="STRING" id="1173061.A0A0J9XK52"/>
<feature type="region of interest" description="Disordered" evidence="1">
    <location>
        <begin position="1"/>
        <end position="67"/>
    </location>
</feature>
<accession>A0A0J9XK52</accession>
<dbReference type="Pfam" id="PF09428">
    <property type="entry name" value="DUF2011"/>
    <property type="match status" value="1"/>
</dbReference>
<feature type="compositionally biased region" description="Basic residues" evidence="1">
    <location>
        <begin position="171"/>
        <end position="187"/>
    </location>
</feature>
<dbReference type="OrthoDB" id="3994490at2759"/>
<comment type="caution">
    <text evidence="2">The sequence shown here is derived from an EMBL/GenBank/DDBJ whole genome shotgun (WGS) entry which is preliminary data.</text>
</comment>
<feature type="compositionally biased region" description="Basic and acidic residues" evidence="1">
    <location>
        <begin position="41"/>
        <end position="63"/>
    </location>
</feature>
<keyword evidence="3" id="KW-1185">Reference proteome</keyword>
<protein>
    <submittedName>
        <fullName evidence="2">Uncharacterized protein</fullName>
    </submittedName>
</protein>
<feature type="region of interest" description="Disordered" evidence="1">
    <location>
        <begin position="169"/>
        <end position="244"/>
    </location>
</feature>
<feature type="compositionally biased region" description="Basic and acidic residues" evidence="1">
    <location>
        <begin position="188"/>
        <end position="201"/>
    </location>
</feature>
<dbReference type="InterPro" id="IPR018555">
    <property type="entry name" value="C630.06c-like"/>
</dbReference>
<gene>
    <name evidence="2" type="ORF">BN980_GECA21s00945g</name>
</gene>
<evidence type="ECO:0000313" key="2">
    <source>
        <dbReference type="EMBL" id="CDO57421.1"/>
    </source>
</evidence>
<dbReference type="Proteomes" id="UP000242525">
    <property type="component" value="Unassembled WGS sequence"/>
</dbReference>
<feature type="compositionally biased region" description="Polar residues" evidence="1">
    <location>
        <begin position="211"/>
        <end position="220"/>
    </location>
</feature>
<evidence type="ECO:0000313" key="3">
    <source>
        <dbReference type="Proteomes" id="UP000242525"/>
    </source>
</evidence>
<dbReference type="AlphaFoldDB" id="A0A0J9XK52"/>